<feature type="transmembrane region" description="Helical" evidence="1">
    <location>
        <begin position="90"/>
        <end position="107"/>
    </location>
</feature>
<gene>
    <name evidence="2" type="ORF">SAMN06265220_102785</name>
</gene>
<protein>
    <submittedName>
        <fullName evidence="2">Uncharacterized protein</fullName>
    </submittedName>
</protein>
<dbReference type="RefSeq" id="WP_111377664.1">
    <property type="nucleotide sequence ID" value="NZ_CP043612.1"/>
</dbReference>
<evidence type="ECO:0000313" key="3">
    <source>
        <dbReference type="Proteomes" id="UP000319267"/>
    </source>
</evidence>
<proteinExistence type="predicted"/>
<keyword evidence="1" id="KW-0812">Transmembrane</keyword>
<evidence type="ECO:0000313" key="2">
    <source>
        <dbReference type="EMBL" id="SMO64151.1"/>
    </source>
</evidence>
<keyword evidence="1" id="KW-0472">Membrane</keyword>
<dbReference type="AlphaFoldDB" id="A0A521CZH7"/>
<feature type="transmembrane region" description="Helical" evidence="1">
    <location>
        <begin position="61"/>
        <end position="83"/>
    </location>
</feature>
<dbReference type="Proteomes" id="UP000319267">
    <property type="component" value="Unassembled WGS sequence"/>
</dbReference>
<sequence>MNKKTIALIFSFLGIVSLFLPYNQDIVIACGKDFGSKEYYHNSFINFITESFNKTLNISNIIEAFLILIIYFSLIFSSILFLFNKIKISIFLIFITLFLMTISFVSSRNDLLFGYYLMALHQILLLFYIVQSKNKFEPA</sequence>
<organism evidence="2 3">
    <name type="scientific">Flavobacterium nitrogenifigens</name>
    <dbReference type="NCBI Taxonomy" id="1617283"/>
    <lineage>
        <taxon>Bacteria</taxon>
        <taxon>Pseudomonadati</taxon>
        <taxon>Bacteroidota</taxon>
        <taxon>Flavobacteriia</taxon>
        <taxon>Flavobacteriales</taxon>
        <taxon>Flavobacteriaceae</taxon>
        <taxon>Flavobacterium</taxon>
    </lineage>
</organism>
<evidence type="ECO:0000256" key="1">
    <source>
        <dbReference type="SAM" id="Phobius"/>
    </source>
</evidence>
<keyword evidence="1" id="KW-1133">Transmembrane helix</keyword>
<keyword evidence="3" id="KW-1185">Reference proteome</keyword>
<feature type="transmembrane region" description="Helical" evidence="1">
    <location>
        <begin position="113"/>
        <end position="130"/>
    </location>
</feature>
<dbReference type="EMBL" id="FXTQ01000002">
    <property type="protein sequence ID" value="SMO64151.1"/>
    <property type="molecule type" value="Genomic_DNA"/>
</dbReference>
<reference evidence="2 3" key="1">
    <citation type="submission" date="2017-05" db="EMBL/GenBank/DDBJ databases">
        <authorList>
            <person name="Varghese N."/>
            <person name="Submissions S."/>
        </authorList>
    </citation>
    <scope>NUCLEOTIDE SEQUENCE [LARGE SCALE GENOMIC DNA]</scope>
    <source>
        <strain evidence="2 3">DSM 29982</strain>
    </source>
</reference>
<name>A0A521CZH7_9FLAO</name>
<dbReference type="OrthoDB" id="1366634at2"/>
<accession>A0A521CZH7</accession>